<feature type="domain" description="Fe/B12 periplasmic-binding" evidence="2">
    <location>
        <begin position="2"/>
        <end position="283"/>
    </location>
</feature>
<evidence type="ECO:0000259" key="2">
    <source>
        <dbReference type="PROSITE" id="PS50983"/>
    </source>
</evidence>
<dbReference type="InterPro" id="IPR051030">
    <property type="entry name" value="Vitamin_B12-ABC_binding"/>
</dbReference>
<evidence type="ECO:0000313" key="4">
    <source>
        <dbReference type="Proteomes" id="UP001430172"/>
    </source>
</evidence>
<dbReference type="RefSeq" id="WP_204130764.1">
    <property type="nucleotide sequence ID" value="NZ_JAFDVD010000008.1"/>
</dbReference>
<accession>A0ABS2CK86</accession>
<dbReference type="PANTHER" id="PTHR42860">
    <property type="entry name" value="VITAMIN B12-BINDING PROTEIN"/>
    <property type="match status" value="1"/>
</dbReference>
<dbReference type="Pfam" id="PF01497">
    <property type="entry name" value="Peripla_BP_2"/>
    <property type="match status" value="1"/>
</dbReference>
<evidence type="ECO:0000256" key="1">
    <source>
        <dbReference type="SAM" id="MobiDB-lite"/>
    </source>
</evidence>
<organism evidence="3 4">
    <name type="scientific">Phycicoccus sonneratiae</name>
    <dbReference type="NCBI Taxonomy" id="2807628"/>
    <lineage>
        <taxon>Bacteria</taxon>
        <taxon>Bacillati</taxon>
        <taxon>Actinomycetota</taxon>
        <taxon>Actinomycetes</taxon>
        <taxon>Micrococcales</taxon>
        <taxon>Intrasporangiaceae</taxon>
        <taxon>Phycicoccus</taxon>
    </lineage>
</organism>
<comment type="caution">
    <text evidence="3">The sequence shown here is derived from an EMBL/GenBank/DDBJ whole genome shotgun (WGS) entry which is preliminary data.</text>
</comment>
<keyword evidence="4" id="KW-1185">Reference proteome</keyword>
<name>A0ABS2CK86_9MICO</name>
<feature type="compositionally biased region" description="Acidic residues" evidence="1">
    <location>
        <begin position="316"/>
        <end position="325"/>
    </location>
</feature>
<gene>
    <name evidence="3" type="ORF">JQN70_07820</name>
</gene>
<proteinExistence type="predicted"/>
<feature type="region of interest" description="Disordered" evidence="1">
    <location>
        <begin position="304"/>
        <end position="325"/>
    </location>
</feature>
<dbReference type="Proteomes" id="UP001430172">
    <property type="component" value="Unassembled WGS sequence"/>
</dbReference>
<reference evidence="3" key="1">
    <citation type="submission" date="2021-02" db="EMBL/GenBank/DDBJ databases">
        <title>Phycicoccus sp. MQZ13P-5T, whole genome shotgun sequence.</title>
        <authorList>
            <person name="Tuo L."/>
        </authorList>
    </citation>
    <scope>NUCLEOTIDE SEQUENCE</scope>
    <source>
        <strain evidence="3">MQZ13P-5</strain>
    </source>
</reference>
<evidence type="ECO:0000313" key="3">
    <source>
        <dbReference type="EMBL" id="MBM6400287.1"/>
    </source>
</evidence>
<dbReference type="SUPFAM" id="SSF53807">
    <property type="entry name" value="Helical backbone' metal receptor"/>
    <property type="match status" value="1"/>
</dbReference>
<dbReference type="CDD" id="cd01144">
    <property type="entry name" value="BtuF"/>
    <property type="match status" value="1"/>
</dbReference>
<dbReference type="InterPro" id="IPR002491">
    <property type="entry name" value="ABC_transptr_periplasmic_BD"/>
</dbReference>
<dbReference type="EMBL" id="JAFDVD010000008">
    <property type="protein sequence ID" value="MBM6400287.1"/>
    <property type="molecule type" value="Genomic_DNA"/>
</dbReference>
<dbReference type="PANTHER" id="PTHR42860:SF1">
    <property type="entry name" value="VITAMIN B12-BINDING PROTEIN"/>
    <property type="match status" value="1"/>
</dbReference>
<protein>
    <submittedName>
        <fullName evidence="3">Cobalamin-binding protein</fullName>
    </submittedName>
</protein>
<dbReference type="PROSITE" id="PS50983">
    <property type="entry name" value="FE_B12_PBP"/>
    <property type="match status" value="1"/>
</dbReference>
<sequence length="325" mass="33761">MRVVSLVPSATEILFAVGAGDDVVGVTFECDHPAEARMRTVVSNTTLPEGLSPREIDDAVTAAVARGEDLYRLDAGALSALDADLVVTQDLCAVCALDVATVDAALAHLGCTAEVVTVDPHTLEEVLASIGTIGAAVGRAEAAQALVTSLRERLGRVAEQVAGRPRPRVVVLEWTDPPYAPGHWVPELVEAAGGEAVLGTAGARSHRVTWDDVAAARPEVVVVAPCGFDRAGAREQADALIAQGVLPARVATHAVDADGQWARPGPRLVEGVEELARLLHPHARRDPRRGSSVTSAVPTAGAAGVLRVRQARESADADADEVDQG</sequence>
<dbReference type="Gene3D" id="3.40.50.1980">
    <property type="entry name" value="Nitrogenase molybdenum iron protein domain"/>
    <property type="match status" value="2"/>
</dbReference>